<reference evidence="1" key="2">
    <citation type="submission" date="2022-06" db="UniProtKB">
        <authorList>
            <consortium name="EnsemblMetazoa"/>
        </authorList>
    </citation>
    <scope>IDENTIFICATION</scope>
    <source>
        <strain evidence="1">PS312</strain>
    </source>
</reference>
<dbReference type="Proteomes" id="UP000005239">
    <property type="component" value="Unassembled WGS sequence"/>
</dbReference>
<dbReference type="EnsemblMetazoa" id="PPA25635.1">
    <property type="protein sequence ID" value="PPA25635.1"/>
    <property type="gene ID" value="WBGene00115189"/>
</dbReference>
<keyword evidence="2" id="KW-1185">Reference proteome</keyword>
<accession>A0A8R1YIU3</accession>
<sequence>MSKRPVGDRFYHDGFILKKKAVLKDDRILLHCTYRESYGCRALTSEVIELRRELAVDAVAQPTAAPRDLVNNIRNKATSGAVVSMLDKFMPFLPSADVPNAFVEIKQAAPPGMTAFLEYVSKNYVNGPPNGTGPRYPIDEWTVTARLGAARTNCSAEAFNSVFSKKVGASGAKLGSRLIDLLIDEESRIATALPAFYQNPQFRIGPAECSHTRKRNEIIQRATLNVNNLTGIRYLDHLSTRIGKFRK</sequence>
<evidence type="ECO:0000313" key="2">
    <source>
        <dbReference type="Proteomes" id="UP000005239"/>
    </source>
</evidence>
<name>A0A2A6C0G2_PRIPA</name>
<organism evidence="1 2">
    <name type="scientific">Pristionchus pacificus</name>
    <name type="common">Parasitic nematode worm</name>
    <dbReference type="NCBI Taxonomy" id="54126"/>
    <lineage>
        <taxon>Eukaryota</taxon>
        <taxon>Metazoa</taxon>
        <taxon>Ecdysozoa</taxon>
        <taxon>Nematoda</taxon>
        <taxon>Chromadorea</taxon>
        <taxon>Rhabditida</taxon>
        <taxon>Rhabditina</taxon>
        <taxon>Diplogasteromorpha</taxon>
        <taxon>Diplogasteroidea</taxon>
        <taxon>Neodiplogasteridae</taxon>
        <taxon>Pristionchus</taxon>
    </lineage>
</organism>
<dbReference type="OrthoDB" id="10042362at2759"/>
<proteinExistence type="predicted"/>
<dbReference type="AlphaFoldDB" id="A0A2A6C0G2"/>
<accession>A0A2A6C0G2</accession>
<evidence type="ECO:0000313" key="1">
    <source>
        <dbReference type="EnsemblMetazoa" id="PPA25635.1"/>
    </source>
</evidence>
<gene>
    <name evidence="1" type="primary">WBGene00115189</name>
</gene>
<reference evidence="2" key="1">
    <citation type="journal article" date="2008" name="Nat. Genet.">
        <title>The Pristionchus pacificus genome provides a unique perspective on nematode lifestyle and parasitism.</title>
        <authorList>
            <person name="Dieterich C."/>
            <person name="Clifton S.W."/>
            <person name="Schuster L.N."/>
            <person name="Chinwalla A."/>
            <person name="Delehaunty K."/>
            <person name="Dinkelacker I."/>
            <person name="Fulton L."/>
            <person name="Fulton R."/>
            <person name="Godfrey J."/>
            <person name="Minx P."/>
            <person name="Mitreva M."/>
            <person name="Roeseler W."/>
            <person name="Tian H."/>
            <person name="Witte H."/>
            <person name="Yang S.P."/>
            <person name="Wilson R.K."/>
            <person name="Sommer R.J."/>
        </authorList>
    </citation>
    <scope>NUCLEOTIDE SEQUENCE [LARGE SCALE GENOMIC DNA]</scope>
    <source>
        <strain evidence="2">PS312</strain>
    </source>
</reference>
<protein>
    <submittedName>
        <fullName evidence="1">Uncharacterized protein</fullName>
    </submittedName>
</protein>